<dbReference type="GO" id="GO:0005737">
    <property type="term" value="C:cytoplasm"/>
    <property type="evidence" value="ECO:0007669"/>
    <property type="project" value="TreeGrafter"/>
</dbReference>
<dbReference type="Pfam" id="PF00550">
    <property type="entry name" value="PP-binding"/>
    <property type="match status" value="2"/>
</dbReference>
<dbReference type="SUPFAM" id="SSF56801">
    <property type="entry name" value="Acetyl-CoA synthetase-like"/>
    <property type="match status" value="2"/>
</dbReference>
<dbReference type="InterPro" id="IPR000873">
    <property type="entry name" value="AMP-dep_synth/lig_dom"/>
</dbReference>
<dbReference type="CDD" id="cd19545">
    <property type="entry name" value="FUM14_C_NRPS-like"/>
    <property type="match status" value="1"/>
</dbReference>
<evidence type="ECO:0000256" key="2">
    <source>
        <dbReference type="ARBA" id="ARBA00022553"/>
    </source>
</evidence>
<evidence type="ECO:0000313" key="6">
    <source>
        <dbReference type="EMBL" id="OQE17934.1"/>
    </source>
</evidence>
<feature type="domain" description="Carrier" evidence="5">
    <location>
        <begin position="1837"/>
        <end position="1913"/>
    </location>
</feature>
<dbReference type="EMBL" id="MLKD01000019">
    <property type="protein sequence ID" value="OQE17934.1"/>
    <property type="molecule type" value="Genomic_DNA"/>
</dbReference>
<dbReference type="GO" id="GO:0031177">
    <property type="term" value="F:phosphopantetheine binding"/>
    <property type="evidence" value="ECO:0007669"/>
    <property type="project" value="TreeGrafter"/>
</dbReference>
<dbReference type="PROSITE" id="PS00455">
    <property type="entry name" value="AMP_BINDING"/>
    <property type="match status" value="1"/>
</dbReference>
<comment type="caution">
    <text evidence="6">The sequence shown here is derived from an EMBL/GenBank/DDBJ whole genome shotgun (WGS) entry which is preliminary data.</text>
</comment>
<dbReference type="InterPro" id="IPR023213">
    <property type="entry name" value="CAT-like_dom_sf"/>
</dbReference>
<evidence type="ECO:0000259" key="5">
    <source>
        <dbReference type="PROSITE" id="PS50075"/>
    </source>
</evidence>
<dbReference type="GO" id="GO:0016874">
    <property type="term" value="F:ligase activity"/>
    <property type="evidence" value="ECO:0007669"/>
    <property type="project" value="UniProtKB-KW"/>
</dbReference>
<dbReference type="GO" id="GO:0043041">
    <property type="term" value="P:amino acid activation for nonribosomal peptide biosynthetic process"/>
    <property type="evidence" value="ECO:0007669"/>
    <property type="project" value="TreeGrafter"/>
</dbReference>
<dbReference type="InterPro" id="IPR009081">
    <property type="entry name" value="PP-bd_ACP"/>
</dbReference>
<feature type="domain" description="Carrier" evidence="5">
    <location>
        <begin position="760"/>
        <end position="835"/>
    </location>
</feature>
<dbReference type="InterPro" id="IPR045851">
    <property type="entry name" value="AMP-bd_C_sf"/>
</dbReference>
<dbReference type="SUPFAM" id="SSF47336">
    <property type="entry name" value="ACP-like"/>
    <property type="match status" value="2"/>
</dbReference>
<dbReference type="InterPro" id="IPR001242">
    <property type="entry name" value="Condensation_dom"/>
</dbReference>
<keyword evidence="1" id="KW-0596">Phosphopantetheine</keyword>
<dbReference type="SUPFAM" id="SSF52777">
    <property type="entry name" value="CoA-dependent acyltransferases"/>
    <property type="match status" value="6"/>
</dbReference>
<dbReference type="PANTHER" id="PTHR45527:SF16">
    <property type="entry name" value="NONRIBOSOMAL PEPTIDE SYNTHASE ATNA-RELATED"/>
    <property type="match status" value="1"/>
</dbReference>
<dbReference type="Gene3D" id="3.40.50.12780">
    <property type="entry name" value="N-terminal domain of ligase-like"/>
    <property type="match status" value="2"/>
</dbReference>
<dbReference type="Gene3D" id="1.10.1200.10">
    <property type="entry name" value="ACP-like"/>
    <property type="match status" value="2"/>
</dbReference>
<dbReference type="Gene3D" id="3.30.300.30">
    <property type="match status" value="2"/>
</dbReference>
<keyword evidence="3" id="KW-0436">Ligase</keyword>
<dbReference type="InterPro" id="IPR010071">
    <property type="entry name" value="AA_adenyl_dom"/>
</dbReference>
<dbReference type="Gene3D" id="3.30.559.30">
    <property type="entry name" value="Nonribosomal peptide synthetase, condensation domain"/>
    <property type="match status" value="3"/>
</dbReference>
<proteinExistence type="inferred from homology"/>
<dbReference type="Proteomes" id="UP000191285">
    <property type="component" value="Unassembled WGS sequence"/>
</dbReference>
<dbReference type="FunFam" id="3.30.300.30:FF:000015">
    <property type="entry name" value="Nonribosomal peptide synthase SidD"/>
    <property type="match status" value="2"/>
</dbReference>
<dbReference type="CDD" id="cd05918">
    <property type="entry name" value="A_NRPS_SidN3_like"/>
    <property type="match status" value="2"/>
</dbReference>
<evidence type="ECO:0000313" key="7">
    <source>
        <dbReference type="Proteomes" id="UP000191285"/>
    </source>
</evidence>
<dbReference type="OrthoDB" id="416786at2759"/>
<dbReference type="PROSITE" id="PS50075">
    <property type="entry name" value="CARRIER"/>
    <property type="match status" value="2"/>
</dbReference>
<dbReference type="InterPro" id="IPR042099">
    <property type="entry name" value="ANL_N_sf"/>
</dbReference>
<evidence type="ECO:0000256" key="3">
    <source>
        <dbReference type="ARBA" id="ARBA00022598"/>
    </source>
</evidence>
<dbReference type="InterPro" id="IPR036736">
    <property type="entry name" value="ACP-like_sf"/>
</dbReference>
<keyword evidence="2" id="KW-0597">Phosphoprotein</keyword>
<organism evidence="6 7">
    <name type="scientific">Penicillium steckii</name>
    <dbReference type="NCBI Taxonomy" id="303698"/>
    <lineage>
        <taxon>Eukaryota</taxon>
        <taxon>Fungi</taxon>
        <taxon>Dikarya</taxon>
        <taxon>Ascomycota</taxon>
        <taxon>Pezizomycotina</taxon>
        <taxon>Eurotiomycetes</taxon>
        <taxon>Eurotiomycetidae</taxon>
        <taxon>Eurotiales</taxon>
        <taxon>Aspergillaceae</taxon>
        <taxon>Penicillium</taxon>
    </lineage>
</organism>
<dbReference type="STRING" id="303698.A0A1V6SW07"/>
<dbReference type="FunFam" id="3.40.50.12780:FF:000014">
    <property type="entry name" value="Nonribosomal peptide synthetase 1"/>
    <property type="match status" value="1"/>
</dbReference>
<protein>
    <recommendedName>
        <fullName evidence="5">Carrier domain-containing protein</fullName>
    </recommendedName>
</protein>
<keyword evidence="7" id="KW-1185">Reference proteome</keyword>
<comment type="similarity">
    <text evidence="4">Belongs to the NRP synthetase family.</text>
</comment>
<reference evidence="7" key="1">
    <citation type="journal article" date="2017" name="Nat. Microbiol.">
        <title>Global analysis of biosynthetic gene clusters reveals vast potential of secondary metabolite production in Penicillium species.</title>
        <authorList>
            <person name="Nielsen J.C."/>
            <person name="Grijseels S."/>
            <person name="Prigent S."/>
            <person name="Ji B."/>
            <person name="Dainat J."/>
            <person name="Nielsen K.F."/>
            <person name="Frisvad J.C."/>
            <person name="Workman M."/>
            <person name="Nielsen J."/>
        </authorList>
    </citation>
    <scope>NUCLEOTIDE SEQUENCE [LARGE SCALE GENOMIC DNA]</scope>
    <source>
        <strain evidence="7">IBT 24891</strain>
    </source>
</reference>
<gene>
    <name evidence="6" type="ORF">PENSTE_c019G02217</name>
</gene>
<dbReference type="NCBIfam" id="TIGR01733">
    <property type="entry name" value="AA-adenyl-dom"/>
    <property type="match status" value="2"/>
</dbReference>
<dbReference type="GO" id="GO:0044550">
    <property type="term" value="P:secondary metabolite biosynthetic process"/>
    <property type="evidence" value="ECO:0007669"/>
    <property type="project" value="TreeGrafter"/>
</dbReference>
<dbReference type="Gene3D" id="3.30.559.10">
    <property type="entry name" value="Chloramphenicol acetyltransferase-like domain"/>
    <property type="match status" value="3"/>
</dbReference>
<evidence type="ECO:0000256" key="4">
    <source>
        <dbReference type="ARBA" id="ARBA00029454"/>
    </source>
</evidence>
<dbReference type="PANTHER" id="PTHR45527">
    <property type="entry name" value="NONRIBOSOMAL PEPTIDE SYNTHETASE"/>
    <property type="match status" value="1"/>
</dbReference>
<name>A0A1V6SW07_9EURO</name>
<dbReference type="Pfam" id="PF00668">
    <property type="entry name" value="Condensation"/>
    <property type="match status" value="3"/>
</dbReference>
<dbReference type="Pfam" id="PF00501">
    <property type="entry name" value="AMP-binding"/>
    <property type="match status" value="2"/>
</dbReference>
<evidence type="ECO:0000256" key="1">
    <source>
        <dbReference type="ARBA" id="ARBA00022450"/>
    </source>
</evidence>
<sequence length="2750" mass="308526">MPSMRDAARAMGPTIEVLIPDSLRLASRPDLDTAIQLAWTIVCRAYGGDDEVRFGYQCLLSQDFVRNAKTSLEEVFIPELRTVILGDDVLIDAINIHRASLEAEASHENRVSNGFRSMIQVWGLREDLKSNLDFYARSILTSMYSISPINVVLLMTQHDVQMHLRFEPSAGMAPISHHLAEAFGQALIEITANKSSSVGHLNLVNAEAEKQIYRWSRSDIVVGRPDQCLFEIIDKQPPSTQAIDSWDGQLTYGQLADLSSLLAVELIGSGSVSNGDYVPICFEKSVWAIVAMLAIHKAGAAFVPIDPSCPIDRFRDIMSDVRAKLVFTSPVGMETSSVKSLAKSLAVKTMVIERSTFSRLEAVNHPHISLSKVSFMSPAYCIFTSGSTGKPKGVVVEHQALSTSLRAHGPALGLNSNSRTLQNTSYTFDVSITEIFATLLYGGCLCIPSDREKMLDTVAYMNRTRVNWAFFTPSFAQILDPHAVLTLETLVLGGEPPNILCIKQWKTPQRRLINAYGPTECTIFSMTGDIELDQKPITSIGRPVGGMSFIADPVNPARLMPIGAPGELLIAGAILARGYLGDFEKTAASFIDPPIWSQRLGLTKSTKIYKTGDMVRYCHDGTVEYLGRKDRQVKVNGQRLELGEVERTISAGHPSVTVVVDSIKENNQPNRSTLVAFIAFDNISEQHEVRVLEEEKYRAITEDIRSSLLAVLPRYMVPSHYIPLSHIPLSAAGKTDFGRLHSLERAALHKDRVNSAANERPLTETEDIIRRAWSSSLRVPCNDLKLSDSFLSYGDSLAAIGLIKKLRSDDVKLRMTDIFECLTISNMAKRVKNLTASPGKESCKPFSLIPNGICNDLVKEAAEQCHVNEDVVTDIYPCTAMQEALMAAATHHPNAYLGRYLYSLPNKVDLYRFQESWRLVMHAHPILRTRLTALSKSIMQVVLDVEPEWSLHTNLEEYLEQDSLRPVIPGNTLTYFALVQETNLPESTFFVWTIHHALYDGQSLPFILEDVWRAYHSMPQINRLPFRDYVGELSNISLEKREVFWRQNLQGFTTQTFPHKYSQEYCPTADSKTSFQSDHIIFSTQHPQSVQLQAAWAFLLSRYVESNDIVFGVTLNGRSGVIPGSEDIVGPTLNTLPLRINIDRQQTILEFMHEVQSCISQVMEAETVGLQKIRKLSPSAAWACDFQSIFVVQPAISPGLESLFEEGSLVLSDEVIVGRALTVEVQLTEKGRVNVHAHFDSSILSTHQVDRILQQWDFIIRQLTKGDLNRPIGSISELSAQDRLQVTIWNSNASERRDDTIHESINRYAVECPLKDALCGWDASLTYFELSKLTDNLARSFRTLGISNGDMIPLCFEKSSYAIVCMISLLKLGAAFVPLDVRHPCERLTGIVAQTRAKFVLTSIQYRHLWTERERVVIDEKLLHNISDATAETLLPPISPGNVAYVIFTSGSSGQPKGVMIQHQAICTSLRSSANILRLHGSVRALQFASYSFDASILEIFGTLLAGGTVCTPSQEECLDSLQQTISKYEPTWAILTPSVVQILNPKEVKSLKTLVLGGESITKTAIEDWKDHVHLVNAYGPTECSVLCAANHVTGIKDTGVIGYPLGSAHWLVDPTDHTKLVPVGTVGELLVEGPIVAKGYLNYPGRTAAAFISHPSWRKSIDMVPQSPYMYKTGDLLRWTDRGTLSYIGRKDQQVKVRGQRLELEDIESKILHDGLDRKVLIQPSKGPFAKSLVALFTMSNSPSPEKSKTEEIILDICEEATRIMTHLRALLSKRLPDYMLPDKWIPVTRMPLSSATKTNRKQLVQYVEMLSETMQDQIYKFNEQSHLQPEEASLSLAPVEETLRAIWSELLNVPVSRIHGRTSFLLIGGDSVSAMQLVSQCRSHELSLSVQDVLQFKTLSKIAQRARPMMQTTQERQVVGTNQPFPLSPIQQMFLDTLTTEHIPGFSQSFSLQVNRDIEPGKLESAIQTIVSRNHMLQARFSRDSGGKWSQYICGDINSSYSVQLNEYAIDRKDIPALTKACRERLNPRKGPVIACEFFECAGKQYLFLAAHHLIIDLVSWRIILKDLELVLESKNLPPIFSLSFPEWCIQQDKWFSGNFYPDRVNSIQLPVPQYDYWGMAGKTNTYGMAKIHTESICQASKSKIMSLCARNGRLELQDILVVALAIAFKRVFSDRELPPIFLEHHGREPWLPEIDITQTIGWFTTLLPVFGLVLGDVNGPDMVDILRRARDCRRQVPANGWELFSSTLLHPQGRVSRELLKPEIMLNFEGFFQQLERADGMFEIAQFDGELADMSMDTPRLALLEFAVQVHNGQLSVSCIYNQNMLYADRVEQCVGDFTQILSDLPDLLSETTPIYSLSDFPRVSLSYQDLDNFMEIATRNGIEDIYPILPIQSLMLKEQASHSFLYAPRLAFKVKSHARSICYADVSRAWREVVKRHSVLRTIFANDKNGHAKFQVVFTELEPRILHSERNEEVSRICPRPFEWSQDEAPHQLTMYRNDDEDIMMLLEISHALVDVATITILLKDLVKGIEARHMKNPSPGVGYGDLIDQVFAQSALDSSTKFWRDTFTKSPDTILAPGFLTSRQYGELHTCVVPIGETVVSLRDVLHKREISLPSVFRLAWARVIQCHLRIVDVTFGFVLSGRDIDIPHVDKMTGPLLNFTPCRVNLSQSIEDSSGAESLLKQLDSDYIKSLAHQSHASTLSTPSFDTIINFRKHKIDHSSIGNHGNVWLEMLESVDPYHWFLK</sequence>
<dbReference type="InterPro" id="IPR020845">
    <property type="entry name" value="AMP-binding_CS"/>
</dbReference>
<accession>A0A1V6SW07</accession>